<dbReference type="STRING" id="754477.Q7C_2453"/>
<dbReference type="InterPro" id="IPR052351">
    <property type="entry name" value="Ornithine_N-alpha-AT"/>
</dbReference>
<organism evidence="12 13">
    <name type="scientific">Methylophaga frappieri (strain ATCC BAA-2434 / DSM 25690 / JAM7)</name>
    <dbReference type="NCBI Taxonomy" id="754477"/>
    <lineage>
        <taxon>Bacteria</taxon>
        <taxon>Pseudomonadati</taxon>
        <taxon>Pseudomonadota</taxon>
        <taxon>Gammaproteobacteria</taxon>
        <taxon>Thiotrichales</taxon>
        <taxon>Piscirickettsiaceae</taxon>
        <taxon>Methylophaga</taxon>
    </lineage>
</organism>
<dbReference type="eggNOG" id="COG3176">
    <property type="taxonomic scope" value="Bacteria"/>
</dbReference>
<evidence type="ECO:0000259" key="11">
    <source>
        <dbReference type="SMART" id="SM00563"/>
    </source>
</evidence>
<dbReference type="SMART" id="SM00563">
    <property type="entry name" value="PlsC"/>
    <property type="match status" value="1"/>
</dbReference>
<keyword evidence="4" id="KW-0443">Lipid metabolism</keyword>
<dbReference type="PANTHER" id="PTHR37323">
    <property type="entry name" value="GCN5-RELATED N-ACETYLTRANSFERASE"/>
    <property type="match status" value="1"/>
</dbReference>
<evidence type="ECO:0000313" key="12">
    <source>
        <dbReference type="EMBL" id="AFJ03578.1"/>
    </source>
</evidence>
<reference evidence="12 13" key="1">
    <citation type="journal article" date="2012" name="J. Bacteriol.">
        <title>Complete genome sequences of Methylophaga sp. strain JAM1 and Methylophaga sp. strain JAM7.</title>
        <authorList>
            <person name="Villeneuve C."/>
            <person name="Martineau C."/>
            <person name="Mauffrey F."/>
            <person name="Villemur R."/>
        </authorList>
    </citation>
    <scope>NUCLEOTIDE SEQUENCE [LARGE SCALE GENOMIC DNA]</scope>
    <source>
        <strain evidence="12 13">JAM7</strain>
    </source>
</reference>
<dbReference type="EC" id="2.3.2.30" evidence="7"/>
<accession>I1YKY5</accession>
<evidence type="ECO:0000256" key="10">
    <source>
        <dbReference type="ARBA" id="ARBA00047785"/>
    </source>
</evidence>
<dbReference type="HOGENOM" id="CLU_033329_1_0_6"/>
<dbReference type="SUPFAM" id="SSF69593">
    <property type="entry name" value="Glycerol-3-phosphate (1)-acyltransferase"/>
    <property type="match status" value="1"/>
</dbReference>
<dbReference type="RefSeq" id="WP_014704996.1">
    <property type="nucleotide sequence ID" value="NC_017856.1"/>
</dbReference>
<keyword evidence="13" id="KW-1185">Reference proteome</keyword>
<dbReference type="InterPro" id="IPR002123">
    <property type="entry name" value="Plipid/glycerol_acylTrfase"/>
</dbReference>
<dbReference type="KEGG" id="mec:Q7C_2453"/>
<dbReference type="eggNOG" id="COG0204">
    <property type="taxonomic scope" value="Bacteria"/>
</dbReference>
<comment type="pathway">
    <text evidence="1">Lipid metabolism.</text>
</comment>
<gene>
    <name evidence="12" type="ordered locus">Q7C_2453</name>
</gene>
<keyword evidence="3" id="KW-0808">Transferase</keyword>
<dbReference type="InterPro" id="IPR016181">
    <property type="entry name" value="Acyl_CoA_acyltransferase"/>
</dbReference>
<evidence type="ECO:0000256" key="4">
    <source>
        <dbReference type="ARBA" id="ARBA00023098"/>
    </source>
</evidence>
<dbReference type="Proteomes" id="UP000009145">
    <property type="component" value="Chromosome"/>
</dbReference>
<dbReference type="SUPFAM" id="SSF55729">
    <property type="entry name" value="Acyl-CoA N-acyltransferases (Nat)"/>
    <property type="match status" value="1"/>
</dbReference>
<protein>
    <recommendedName>
        <fullName evidence="8">L-ornithine N(alpha)-acyltransferase</fullName>
        <ecNumber evidence="7">2.3.2.30</ecNumber>
    </recommendedName>
</protein>
<evidence type="ECO:0000256" key="2">
    <source>
        <dbReference type="ARBA" id="ARBA00022516"/>
    </source>
</evidence>
<name>I1YKY5_METFJ</name>
<dbReference type="GO" id="GO:0043810">
    <property type="term" value="F:ornithine-acyl [acyl carrier protein] N-acyltransferase activity"/>
    <property type="evidence" value="ECO:0007669"/>
    <property type="project" value="UniProtKB-EC"/>
</dbReference>
<evidence type="ECO:0000256" key="6">
    <source>
        <dbReference type="ARBA" id="ARBA00038095"/>
    </source>
</evidence>
<keyword evidence="2" id="KW-0444">Lipid biosynthesis</keyword>
<evidence type="ECO:0000256" key="1">
    <source>
        <dbReference type="ARBA" id="ARBA00005189"/>
    </source>
</evidence>
<comment type="function">
    <text evidence="9">Catalyzes the first step in the biosynthesis of ornithine lipids, which are phosphorus-free membrane lipids. Catalyzes the 3-hydroxyacyl-acyl carrier protein-dependent acylation of ornithine to form lyso-ornithine lipid (LOL).</text>
</comment>
<comment type="catalytic activity">
    <reaction evidence="10">
        <text>a (3R)-hydroxyacyl-[ACP] + L-ornithine = a lyso-ornithine lipid + holo-[ACP] + H(+)</text>
        <dbReference type="Rhea" id="RHEA:20633"/>
        <dbReference type="Rhea" id="RHEA-COMP:9685"/>
        <dbReference type="Rhea" id="RHEA-COMP:9945"/>
        <dbReference type="ChEBI" id="CHEBI:15378"/>
        <dbReference type="ChEBI" id="CHEBI:46911"/>
        <dbReference type="ChEBI" id="CHEBI:64479"/>
        <dbReference type="ChEBI" id="CHEBI:78827"/>
        <dbReference type="ChEBI" id="CHEBI:138482"/>
        <dbReference type="EC" id="2.3.2.30"/>
    </reaction>
    <physiologicalReaction direction="left-to-right" evidence="10">
        <dbReference type="Rhea" id="RHEA:20634"/>
    </physiologicalReaction>
</comment>
<evidence type="ECO:0000256" key="3">
    <source>
        <dbReference type="ARBA" id="ARBA00022679"/>
    </source>
</evidence>
<dbReference type="PANTHER" id="PTHR37323:SF1">
    <property type="entry name" value="L-ORNITHINE N(ALPHA)-ACYLTRANSFERASE"/>
    <property type="match status" value="1"/>
</dbReference>
<proteinExistence type="inferred from homology"/>
<evidence type="ECO:0000313" key="13">
    <source>
        <dbReference type="Proteomes" id="UP000009145"/>
    </source>
</evidence>
<dbReference type="GO" id="GO:0006629">
    <property type="term" value="P:lipid metabolic process"/>
    <property type="evidence" value="ECO:0007669"/>
    <property type="project" value="UniProtKB-KW"/>
</dbReference>
<evidence type="ECO:0000256" key="8">
    <source>
        <dbReference type="ARBA" id="ARBA00039866"/>
    </source>
</evidence>
<dbReference type="AlphaFoldDB" id="I1YKY5"/>
<dbReference type="InterPro" id="IPR045746">
    <property type="entry name" value="ACT14924-like_Acyltransf_dom"/>
</dbReference>
<dbReference type="Pfam" id="PF19576">
    <property type="entry name" value="Acyltransf_2"/>
    <property type="match status" value="1"/>
</dbReference>
<keyword evidence="5" id="KW-0012">Acyltransferase</keyword>
<evidence type="ECO:0000256" key="9">
    <source>
        <dbReference type="ARBA" id="ARBA00045724"/>
    </source>
</evidence>
<dbReference type="PATRIC" id="fig|754477.3.peg.2411"/>
<comment type="similarity">
    <text evidence="6">Belongs to the acetyltransferase family. OlsB subfamily.</text>
</comment>
<evidence type="ECO:0000256" key="5">
    <source>
        <dbReference type="ARBA" id="ARBA00023315"/>
    </source>
</evidence>
<dbReference type="Pfam" id="PF13444">
    <property type="entry name" value="Acetyltransf_5"/>
    <property type="match status" value="1"/>
</dbReference>
<feature type="domain" description="Phospholipid/glycerol acyltransferase" evidence="11">
    <location>
        <begin position="82"/>
        <end position="199"/>
    </location>
</feature>
<evidence type="ECO:0000256" key="7">
    <source>
        <dbReference type="ARBA" id="ARBA00039058"/>
    </source>
</evidence>
<dbReference type="EMBL" id="CP003380">
    <property type="protein sequence ID" value="AFJ03578.1"/>
    <property type="molecule type" value="Genomic_DNA"/>
</dbReference>
<sequence>MLNIEQAVQEKFPKFERSKPWFKKSTLRFLRRITHEQEVNHFLTRHSQLTGFDFIDEVLDYFNFSYSISNRHRSNIPATGRVVIIANHPLGALDGLSLLKMVGEVRRDVKIVANDMLLNFDALKPLFLPVDNLSKSTRKSSVARIIDSLNQDEAVIVFPAGEVSRIRPSGVRDGKWNSGFLNFAKKTGAPILPVFVGARNSSLFYSASMVYKPLSGMMLAHEMFNKNSKTISMCVGEPIPYAQVESLPLVKAEKAKLLRRHLYRLAKGKKPLFLTEQTVAHPQDRRIIKQELKQAQLLGETADNKKIYLFNYQSDSAVMQEIGRLREMTFRQVGEGTGKKRDLDHYDRSYRHLILWDEQELEIAGAYRIGEVDAIKRQGGEIYSTELFDYQPAMQPYFEQGIELGRSFVSPKYWGKRSLDYLWYGIGAYLKQYPEIRYLFGPVSLSNSYPAYAQALIVAYYQHYFPDNEQLATARVPFVADAGSVARAQEVLQKNDADADFAMLKNQLAHMQMTVPTLYKQYADVCESGGVRFIDFNVDADFGYCVDGLVMVDLHQLKPAKRKRYLGG</sequence>
<dbReference type="OrthoDB" id="1113830at2"/>
<dbReference type="CDD" id="cd07986">
    <property type="entry name" value="LPLAT_ACT14924-like"/>
    <property type="match status" value="1"/>
</dbReference>